<name>A0A9D4M4E0_DREPO</name>
<reference evidence="1" key="1">
    <citation type="journal article" date="2019" name="bioRxiv">
        <title>The Genome of the Zebra Mussel, Dreissena polymorpha: A Resource for Invasive Species Research.</title>
        <authorList>
            <person name="McCartney M.A."/>
            <person name="Auch B."/>
            <person name="Kono T."/>
            <person name="Mallez S."/>
            <person name="Zhang Y."/>
            <person name="Obille A."/>
            <person name="Becker A."/>
            <person name="Abrahante J.E."/>
            <person name="Garbe J."/>
            <person name="Badalamenti J.P."/>
            <person name="Herman A."/>
            <person name="Mangelson H."/>
            <person name="Liachko I."/>
            <person name="Sullivan S."/>
            <person name="Sone E.D."/>
            <person name="Koren S."/>
            <person name="Silverstein K.A.T."/>
            <person name="Beckman K.B."/>
            <person name="Gohl D.M."/>
        </authorList>
    </citation>
    <scope>NUCLEOTIDE SEQUENCE</scope>
    <source>
        <strain evidence="1">Duluth1</strain>
        <tissue evidence="1">Whole animal</tissue>
    </source>
</reference>
<organism evidence="1 2">
    <name type="scientific">Dreissena polymorpha</name>
    <name type="common">Zebra mussel</name>
    <name type="synonym">Mytilus polymorpha</name>
    <dbReference type="NCBI Taxonomy" id="45954"/>
    <lineage>
        <taxon>Eukaryota</taxon>
        <taxon>Metazoa</taxon>
        <taxon>Spiralia</taxon>
        <taxon>Lophotrochozoa</taxon>
        <taxon>Mollusca</taxon>
        <taxon>Bivalvia</taxon>
        <taxon>Autobranchia</taxon>
        <taxon>Heteroconchia</taxon>
        <taxon>Euheterodonta</taxon>
        <taxon>Imparidentia</taxon>
        <taxon>Neoheterodontei</taxon>
        <taxon>Myida</taxon>
        <taxon>Dreissenoidea</taxon>
        <taxon>Dreissenidae</taxon>
        <taxon>Dreissena</taxon>
    </lineage>
</organism>
<dbReference type="Proteomes" id="UP000828390">
    <property type="component" value="Unassembled WGS sequence"/>
</dbReference>
<comment type="caution">
    <text evidence="1">The sequence shown here is derived from an EMBL/GenBank/DDBJ whole genome shotgun (WGS) entry which is preliminary data.</text>
</comment>
<evidence type="ECO:0000313" key="2">
    <source>
        <dbReference type="Proteomes" id="UP000828390"/>
    </source>
</evidence>
<dbReference type="EMBL" id="JAIWYP010000002">
    <property type="protein sequence ID" value="KAH3870575.1"/>
    <property type="molecule type" value="Genomic_DNA"/>
</dbReference>
<evidence type="ECO:0000313" key="1">
    <source>
        <dbReference type="EMBL" id="KAH3870575.1"/>
    </source>
</evidence>
<sequence length="53" mass="6082">MLKMTFCVIHRLVGGWKIEEAGNGIYVMEQKLKFCYCTSMACLSYNIVTSWAL</sequence>
<gene>
    <name evidence="1" type="ORF">DPMN_033763</name>
</gene>
<accession>A0A9D4M4E0</accession>
<dbReference type="AlphaFoldDB" id="A0A9D4M4E0"/>
<reference evidence="1" key="2">
    <citation type="submission" date="2020-11" db="EMBL/GenBank/DDBJ databases">
        <authorList>
            <person name="McCartney M.A."/>
            <person name="Auch B."/>
            <person name="Kono T."/>
            <person name="Mallez S."/>
            <person name="Becker A."/>
            <person name="Gohl D.M."/>
            <person name="Silverstein K.A.T."/>
            <person name="Koren S."/>
            <person name="Bechman K.B."/>
            <person name="Herman A."/>
            <person name="Abrahante J.E."/>
            <person name="Garbe J."/>
        </authorList>
    </citation>
    <scope>NUCLEOTIDE SEQUENCE</scope>
    <source>
        <strain evidence="1">Duluth1</strain>
        <tissue evidence="1">Whole animal</tissue>
    </source>
</reference>
<keyword evidence="2" id="KW-1185">Reference proteome</keyword>
<proteinExistence type="predicted"/>
<protein>
    <submittedName>
        <fullName evidence="1">Uncharacterized protein</fullName>
    </submittedName>
</protein>